<keyword evidence="3" id="KW-0472">Membrane</keyword>
<gene>
    <name evidence="4" type="ORF">IWX90DRAFT_311453</name>
</gene>
<feature type="compositionally biased region" description="Basic and acidic residues" evidence="2">
    <location>
        <begin position="9"/>
        <end position="23"/>
    </location>
</feature>
<dbReference type="InterPro" id="IPR021765">
    <property type="entry name" value="UstYa-like"/>
</dbReference>
<keyword evidence="3" id="KW-1133">Transmembrane helix</keyword>
<organism evidence="4 5">
    <name type="scientific">Phyllosticta citrichinensis</name>
    <dbReference type="NCBI Taxonomy" id="1130410"/>
    <lineage>
        <taxon>Eukaryota</taxon>
        <taxon>Fungi</taxon>
        <taxon>Dikarya</taxon>
        <taxon>Ascomycota</taxon>
        <taxon>Pezizomycotina</taxon>
        <taxon>Dothideomycetes</taxon>
        <taxon>Dothideomycetes incertae sedis</taxon>
        <taxon>Botryosphaeriales</taxon>
        <taxon>Phyllostictaceae</taxon>
        <taxon>Phyllosticta</taxon>
    </lineage>
</organism>
<feature type="region of interest" description="Disordered" evidence="2">
    <location>
        <begin position="1"/>
        <end position="28"/>
    </location>
</feature>
<evidence type="ECO:0000256" key="3">
    <source>
        <dbReference type="SAM" id="Phobius"/>
    </source>
</evidence>
<reference evidence="4 5" key="1">
    <citation type="journal article" date="2022" name="G3 (Bethesda)">
        <title>Enemy or ally: a genomic approach to elucidate the lifestyle of Phyllosticta citrichinaensis.</title>
        <authorList>
            <person name="Buijs V.A."/>
            <person name="Groenewald J.Z."/>
            <person name="Haridas S."/>
            <person name="LaButti K.M."/>
            <person name="Lipzen A."/>
            <person name="Martin F.M."/>
            <person name="Barry K."/>
            <person name="Grigoriev I.V."/>
            <person name="Crous P.W."/>
            <person name="Seidl M.F."/>
        </authorList>
    </citation>
    <scope>NUCLEOTIDE SEQUENCE [LARGE SCALE GENOMIC DNA]</scope>
    <source>
        <strain evidence="4 5">CBS 129764</strain>
    </source>
</reference>
<keyword evidence="3" id="KW-0812">Transmembrane</keyword>
<dbReference type="Pfam" id="PF11807">
    <property type="entry name" value="UstYa"/>
    <property type="match status" value="1"/>
</dbReference>
<dbReference type="PANTHER" id="PTHR33365:SF13">
    <property type="entry name" value="TAT PATHWAY SIGNAL SEQUENCE"/>
    <property type="match status" value="1"/>
</dbReference>
<feature type="transmembrane region" description="Helical" evidence="3">
    <location>
        <begin position="42"/>
        <end position="63"/>
    </location>
</feature>
<proteinExistence type="inferred from homology"/>
<evidence type="ECO:0000313" key="4">
    <source>
        <dbReference type="EMBL" id="KAK8159830.1"/>
    </source>
</evidence>
<evidence type="ECO:0000256" key="2">
    <source>
        <dbReference type="SAM" id="MobiDB-lite"/>
    </source>
</evidence>
<name>A0ABR1XLZ0_9PEZI</name>
<sequence length="285" mass="32521">MSGRYARLSTDEGKAEDHERLLSDAESSPEIQDRTKSWSSSCIVALWVVTFCFAGFVGAWIGIQQSKHSQTMQSFISKISQYSPIVDDVGVYFRNIRFNGSLMKENIFRQDAGPEVDAAWESLGVNYRALVVPPEKAAKSNLLPDQVKVREKYGGGFIANVEGMHQLHCLNLLREGLYYNYDYYKAKGDGAWVNSDHVIRRHVSHCLDIIRQNLMCNVDIGVLGQVWVQFDDDDPFAYVDFNTKHTCRNFDQIREWAKEHQVPENVPDDFIQPPVDGDTIFDEMP</sequence>
<protein>
    <submittedName>
        <fullName evidence="4">Tat pathway signal sequence</fullName>
    </submittedName>
</protein>
<dbReference type="Proteomes" id="UP001456524">
    <property type="component" value="Unassembled WGS sequence"/>
</dbReference>
<accession>A0ABR1XLZ0</accession>
<comment type="caution">
    <text evidence="4">The sequence shown here is derived from an EMBL/GenBank/DDBJ whole genome shotgun (WGS) entry which is preliminary data.</text>
</comment>
<evidence type="ECO:0000256" key="1">
    <source>
        <dbReference type="ARBA" id="ARBA00035112"/>
    </source>
</evidence>
<evidence type="ECO:0000313" key="5">
    <source>
        <dbReference type="Proteomes" id="UP001456524"/>
    </source>
</evidence>
<dbReference type="PANTHER" id="PTHR33365">
    <property type="entry name" value="YALI0B05434P"/>
    <property type="match status" value="1"/>
</dbReference>
<keyword evidence="5" id="KW-1185">Reference proteome</keyword>
<dbReference type="EMBL" id="JBBWUH010000008">
    <property type="protein sequence ID" value="KAK8159830.1"/>
    <property type="molecule type" value="Genomic_DNA"/>
</dbReference>
<comment type="similarity">
    <text evidence="1">Belongs to the ustYa family.</text>
</comment>